<comment type="similarity">
    <text evidence="2 6">Belongs to the tetraspanin (TM4SF) family.</text>
</comment>
<proteinExistence type="inferred from homology"/>
<organism evidence="7 8">
    <name type="scientific">Spodoptera exigua</name>
    <name type="common">Beet armyworm</name>
    <name type="synonym">Noctua fulgens</name>
    <dbReference type="NCBI Taxonomy" id="7107"/>
    <lineage>
        <taxon>Eukaryota</taxon>
        <taxon>Metazoa</taxon>
        <taxon>Ecdysozoa</taxon>
        <taxon>Arthropoda</taxon>
        <taxon>Hexapoda</taxon>
        <taxon>Insecta</taxon>
        <taxon>Pterygota</taxon>
        <taxon>Neoptera</taxon>
        <taxon>Endopterygota</taxon>
        <taxon>Lepidoptera</taxon>
        <taxon>Glossata</taxon>
        <taxon>Ditrysia</taxon>
        <taxon>Noctuoidea</taxon>
        <taxon>Noctuidae</taxon>
        <taxon>Amphipyrinae</taxon>
        <taxon>Spodoptera</taxon>
    </lineage>
</organism>
<sequence length="279" mass="31314">MPGIRKYRRDTSEVSCCLKYVIFGVNVLFWFLGLIVLAVGVWAWTEKDTFNNLSRLTNIALDPAFILICVGAITFIIGFTGCVGALRENTCLLACYAIFLALLLLAEMVTGILFFVFKDWLQCCGVEGPRDWDRNAYFNCSSGAVGSREACGVPFSCCRNKPQDIIRNKQCGYDVRKPTYQLSERVIHERGCLAAGEDWLQRHFPHVAAILLGPLALKNYDRTKIIYDKGCLEAAEEWFDHNLLIVATSAVCTAFAQILGICFAQNLRADIFAQKAKWH</sequence>
<evidence type="ECO:0000256" key="3">
    <source>
        <dbReference type="ARBA" id="ARBA00022692"/>
    </source>
</evidence>
<dbReference type="EMBL" id="JACKWZ010000259">
    <property type="protein sequence ID" value="KAF9410521.1"/>
    <property type="molecule type" value="Genomic_DNA"/>
</dbReference>
<comment type="subcellular location">
    <subcellularLocation>
        <location evidence="1 6">Membrane</location>
        <topology evidence="1 6">Multi-pass membrane protein</topology>
    </subcellularLocation>
</comment>
<evidence type="ECO:0000256" key="4">
    <source>
        <dbReference type="ARBA" id="ARBA00022989"/>
    </source>
</evidence>
<evidence type="ECO:0000313" key="8">
    <source>
        <dbReference type="Proteomes" id="UP000648187"/>
    </source>
</evidence>
<dbReference type="AlphaFoldDB" id="A0A835G942"/>
<dbReference type="InterPro" id="IPR000301">
    <property type="entry name" value="Tetraspanin_animals"/>
</dbReference>
<dbReference type="PRINTS" id="PR00259">
    <property type="entry name" value="TMFOUR"/>
</dbReference>
<dbReference type="InterPro" id="IPR018499">
    <property type="entry name" value="Tetraspanin/Peripherin"/>
</dbReference>
<keyword evidence="3 6" id="KW-0812">Transmembrane</keyword>
<dbReference type="Proteomes" id="UP000648187">
    <property type="component" value="Unassembled WGS sequence"/>
</dbReference>
<keyword evidence="8" id="KW-1185">Reference proteome</keyword>
<dbReference type="InterPro" id="IPR008952">
    <property type="entry name" value="Tetraspanin_EC2_sf"/>
</dbReference>
<evidence type="ECO:0000313" key="7">
    <source>
        <dbReference type="EMBL" id="KAF9410521.1"/>
    </source>
</evidence>
<name>A0A835G942_SPOEX</name>
<reference evidence="7" key="1">
    <citation type="submission" date="2020-08" db="EMBL/GenBank/DDBJ databases">
        <title>Spodoptera exigua strain:BAW_Kor-Di-RS1 Genome sequencing and assembly.</title>
        <authorList>
            <person name="Kim J."/>
            <person name="Nam H.Y."/>
            <person name="Kwon M."/>
            <person name="Choi J.H."/>
            <person name="Cho S.R."/>
            <person name="Kim G.-H."/>
        </authorList>
    </citation>
    <scope>NUCLEOTIDE SEQUENCE</scope>
    <source>
        <strain evidence="7">BAW_Kor-Di-RS1</strain>
        <tissue evidence="7">Whole-body</tissue>
    </source>
</reference>
<dbReference type="PIRSF" id="PIRSF002419">
    <property type="entry name" value="Tetraspanin"/>
    <property type="match status" value="1"/>
</dbReference>
<dbReference type="Pfam" id="PF00335">
    <property type="entry name" value="Tetraspanin"/>
    <property type="match status" value="1"/>
</dbReference>
<dbReference type="Gene3D" id="1.10.1450.10">
    <property type="entry name" value="Tetraspanin"/>
    <property type="match status" value="1"/>
</dbReference>
<gene>
    <name evidence="7" type="ORF">HW555_010418</name>
</gene>
<evidence type="ECO:0000256" key="5">
    <source>
        <dbReference type="ARBA" id="ARBA00023136"/>
    </source>
</evidence>
<dbReference type="PANTHER" id="PTHR19282">
    <property type="entry name" value="TETRASPANIN"/>
    <property type="match status" value="1"/>
</dbReference>
<comment type="caution">
    <text evidence="6">Lacks conserved residue(s) required for the propagation of feature annotation.</text>
</comment>
<dbReference type="PANTHER" id="PTHR19282:SF431">
    <property type="entry name" value="TETRASPANIN 26A, ISOFORM B-RELATED"/>
    <property type="match status" value="1"/>
</dbReference>
<dbReference type="SUPFAM" id="SSF48652">
    <property type="entry name" value="Tetraspanin"/>
    <property type="match status" value="1"/>
</dbReference>
<feature type="transmembrane region" description="Helical" evidence="6">
    <location>
        <begin position="64"/>
        <end position="86"/>
    </location>
</feature>
<keyword evidence="5 6" id="KW-0472">Membrane</keyword>
<protein>
    <recommendedName>
        <fullName evidence="6">Tetraspanin</fullName>
    </recommendedName>
</protein>
<keyword evidence="4 6" id="KW-1133">Transmembrane helix</keyword>
<evidence type="ECO:0000256" key="6">
    <source>
        <dbReference type="RuleBase" id="RU361218"/>
    </source>
</evidence>
<dbReference type="GO" id="GO:0005886">
    <property type="term" value="C:plasma membrane"/>
    <property type="evidence" value="ECO:0007669"/>
    <property type="project" value="TreeGrafter"/>
</dbReference>
<comment type="caution">
    <text evidence="7">The sequence shown here is derived from an EMBL/GenBank/DDBJ whole genome shotgun (WGS) entry which is preliminary data.</text>
</comment>
<feature type="transmembrane region" description="Helical" evidence="6">
    <location>
        <begin position="93"/>
        <end position="117"/>
    </location>
</feature>
<feature type="transmembrane region" description="Helical" evidence="6">
    <location>
        <begin position="20"/>
        <end position="44"/>
    </location>
</feature>
<accession>A0A835G942</accession>
<evidence type="ECO:0000256" key="1">
    <source>
        <dbReference type="ARBA" id="ARBA00004141"/>
    </source>
</evidence>
<evidence type="ECO:0000256" key="2">
    <source>
        <dbReference type="ARBA" id="ARBA00006840"/>
    </source>
</evidence>